<evidence type="ECO:0000256" key="3">
    <source>
        <dbReference type="ARBA" id="ARBA00023054"/>
    </source>
</evidence>
<protein>
    <submittedName>
        <fullName evidence="9">Peroxin/Ferlin domain-containing protein</fullName>
    </submittedName>
</protein>
<reference evidence="7 8" key="2">
    <citation type="submission" date="2018-11" db="EMBL/GenBank/DDBJ databases">
        <authorList>
            <consortium name="Pathogen Informatics"/>
        </authorList>
    </citation>
    <scope>NUCLEOTIDE SEQUENCE [LARGE SCALE GENOMIC DNA]</scope>
</reference>
<dbReference type="GO" id="GO:0000139">
    <property type="term" value="C:Golgi membrane"/>
    <property type="evidence" value="ECO:0007669"/>
    <property type="project" value="InterPro"/>
</dbReference>
<gene>
    <name evidence="7" type="ORF">TTAC_LOCUS6198</name>
</gene>
<dbReference type="PANTHER" id="PTHR10013:SF0">
    <property type="entry name" value="GENERAL VESICULAR TRANSPORT FACTOR P115"/>
    <property type="match status" value="1"/>
</dbReference>
<dbReference type="GO" id="GO:0005795">
    <property type="term" value="C:Golgi stack"/>
    <property type="evidence" value="ECO:0007669"/>
    <property type="project" value="TreeGrafter"/>
</dbReference>
<feature type="region of interest" description="Disordered" evidence="5">
    <location>
        <begin position="2539"/>
        <end position="2572"/>
    </location>
</feature>
<dbReference type="GO" id="GO:0045056">
    <property type="term" value="P:transcytosis"/>
    <property type="evidence" value="ECO:0007669"/>
    <property type="project" value="TreeGrafter"/>
</dbReference>
<accession>A0A158RDW5</accession>
<feature type="compositionally biased region" description="Low complexity" evidence="5">
    <location>
        <begin position="1089"/>
        <end position="1103"/>
    </location>
</feature>
<dbReference type="GO" id="GO:0006888">
    <property type="term" value="P:endoplasmic reticulum to Golgi vesicle-mediated transport"/>
    <property type="evidence" value="ECO:0007669"/>
    <property type="project" value="TreeGrafter"/>
</dbReference>
<dbReference type="InterPro" id="IPR024095">
    <property type="entry name" value="Vesicle_P115"/>
</dbReference>
<dbReference type="GO" id="GO:0012507">
    <property type="term" value="C:ER to Golgi transport vesicle membrane"/>
    <property type="evidence" value="ECO:0007669"/>
    <property type="project" value="TreeGrafter"/>
</dbReference>
<evidence type="ECO:0000259" key="6">
    <source>
        <dbReference type="SMART" id="SM00694"/>
    </source>
</evidence>
<dbReference type="STRING" id="6205.A0A158RDW5"/>
<organism evidence="9">
    <name type="scientific">Hydatigena taeniaeformis</name>
    <name type="common">Feline tapeworm</name>
    <name type="synonym">Taenia taeniaeformis</name>
    <dbReference type="NCBI Taxonomy" id="6205"/>
    <lineage>
        <taxon>Eukaryota</taxon>
        <taxon>Metazoa</taxon>
        <taxon>Spiralia</taxon>
        <taxon>Lophotrochozoa</taxon>
        <taxon>Platyhelminthes</taxon>
        <taxon>Cestoda</taxon>
        <taxon>Eucestoda</taxon>
        <taxon>Cyclophyllidea</taxon>
        <taxon>Taeniidae</taxon>
        <taxon>Hydatigera</taxon>
    </lineage>
</organism>
<dbReference type="EMBL" id="UYWX01020295">
    <property type="protein sequence ID" value="VDM30369.1"/>
    <property type="molecule type" value="Genomic_DNA"/>
</dbReference>
<feature type="compositionally biased region" description="Basic residues" evidence="5">
    <location>
        <begin position="2552"/>
        <end position="2562"/>
    </location>
</feature>
<feature type="region of interest" description="Disordered" evidence="5">
    <location>
        <begin position="1084"/>
        <end position="1106"/>
    </location>
</feature>
<feature type="compositionally biased region" description="Basic and acidic residues" evidence="5">
    <location>
        <begin position="2563"/>
        <end position="2572"/>
    </location>
</feature>
<feature type="domain" description="Peroxin/Ferlin" evidence="6">
    <location>
        <begin position="178"/>
        <end position="213"/>
    </location>
</feature>
<dbReference type="PANTHER" id="PTHR10013">
    <property type="entry name" value="GENERAL VESICULAR TRANSPORT FACTOR P115"/>
    <property type="match status" value="1"/>
</dbReference>
<dbReference type="Pfam" id="PF06462">
    <property type="entry name" value="Hyd_WA"/>
    <property type="match status" value="1"/>
</dbReference>
<dbReference type="GO" id="GO:0006886">
    <property type="term" value="P:intracellular protein transport"/>
    <property type="evidence" value="ECO:0007669"/>
    <property type="project" value="InterPro"/>
</dbReference>
<dbReference type="GO" id="GO:0048211">
    <property type="term" value="P:Golgi vesicle docking"/>
    <property type="evidence" value="ECO:0007669"/>
    <property type="project" value="TreeGrafter"/>
</dbReference>
<dbReference type="InterPro" id="IPR011989">
    <property type="entry name" value="ARM-like"/>
</dbReference>
<feature type="compositionally biased region" description="Low complexity" evidence="5">
    <location>
        <begin position="2677"/>
        <end position="2689"/>
    </location>
</feature>
<dbReference type="InterPro" id="IPR041209">
    <property type="entry name" value="P115_Arm_rpt"/>
</dbReference>
<evidence type="ECO:0000256" key="1">
    <source>
        <dbReference type="ARBA" id="ARBA00004555"/>
    </source>
</evidence>
<evidence type="ECO:0000256" key="5">
    <source>
        <dbReference type="SAM" id="MobiDB-lite"/>
    </source>
</evidence>
<dbReference type="GO" id="GO:0048280">
    <property type="term" value="P:vesicle fusion with Golgi apparatus"/>
    <property type="evidence" value="ECO:0007669"/>
    <property type="project" value="InterPro"/>
</dbReference>
<evidence type="ECO:0000313" key="7">
    <source>
        <dbReference type="EMBL" id="VDM30369.1"/>
    </source>
</evidence>
<dbReference type="OrthoDB" id="198977at2759"/>
<dbReference type="SMART" id="SM00694">
    <property type="entry name" value="DysFC"/>
    <property type="match status" value="1"/>
</dbReference>
<dbReference type="Pfam" id="PF18770">
    <property type="entry name" value="Arm_vescicular"/>
    <property type="match status" value="1"/>
</dbReference>
<feature type="compositionally biased region" description="Polar residues" evidence="5">
    <location>
        <begin position="2539"/>
        <end position="2549"/>
    </location>
</feature>
<sequence>MDITSTYSRDLCPECQLSTVCIVYAKTGPVFEICFIIGLFTRQPEQHLWSCDDKGNVYFLSSWEAGWRRLRANRGVQLRVKRVVACAWCVWVIGVDQSPYLLVPFDGTTIRVAEVIMQHERWNPSSGFSSSNLTAKDPPEYQQVGCDTYSWTDLPSTRWQWESSEWEYMLEHSEDRAGWEYSTSFGEDAIFSSFYQCDCVVRRRRWQRVRRFLGHDRWLLCGISSDDLTSQSGQHHFSNKGIVHVHRLAIGGQAIPCQLIGFFILWVVTKDGRVICRTNVHRNNPEGSDWVERPLLMIQDDNSGKFHPDTHQPFAIDIHANQYGQALVLTDDNQLFYRIGVDFKSPYGGFPFFFLTLGGRNAWLLSNTGRAWFHADFGTVIVPSPSLVKSRRSWAPMSGRLASLSVSSSDQVFALDACWNRLIYRSGISPEAPGGEMWLALDLPILPNLDDDHKLGSCLTQEGPLAPLCVPQSESIQLVSKVLQLTSPEASDSADDGLERLSVPEGRSIFFASSAFTLSVMFLHDRGFPAVHYDPNVFTPLPQLSPAHMLSHRLRKFFTRRSRSQMNSFVSFRRLLINRDALDEKSDASWMSEDQVLPKIGHPPIRLTSLWAGALSSLAEYHLPYRWRIAALLLARKNLIPYFTLNELFQPPEWLLRINSALSSSMSMDVLEGVKSADAIDDCEPWAQTFRVDVLQIPLEDRGKCAWAKARAVITHFVSKTRPPVFSIAASPSSSRASVSEGSTDTMSTSPVPQKIDGKEIAWVGYIDSLSILIPRSLRGICTGGRRKFSDSLPIRKTEEKLYEVPQKTPPLPSVPIASDEHLVAVFVGDERPPLSTTANSAMTVTAESVGEEEAGSATVFEESTSFVRSNIVPRWILRFSSKAEASAWIAETQNTTIILPSTSRVWLVTEQSEIFSAVGTSLDSLAWNRVGGHFARVDSICISAKGRGQVTWALGHDCTPWVYREEWSSAAKAQSRFSLKHFPFKTPHVQADTRQFRVYEFQVRRMLHGYTSSKAFNERGVMWSRDLRHQQLSSLCDIHLPPHKGQVHWLDDWKVDFSTLPGSAPHHTSMVWPSRDEERYWEYGGKESPSYSPRGSPRRGYSMDSPINSPDPAITMAQSQNPATFTVTATPLVLPPSNGDFKEGVVYVGTTEGHAYSIPPLCDKKGWFYASRSSSSRQTGPLVFRKYIQCPCSQSQRSKSSSGMRYRRWVRSCVVRTEAPWQEVGPLRVKCFSLSYSSPISHCVDVWAVTDSGELVSRCDVTPANPGPNPFAYTQKYEEALDLVHGKIRQLFCDPNLVHTPETNALMRDIADEVAYLRFDSTLLTNASPEWSKKFTERELVTQRQAFLDTCTLLTDPGGQLTARYQVNMKPGNRDCSNAHCACIELKKDPNANADIGIGWTDTSRRSAENWAVKELKGLRDELKPLAEEAKKRIRQYLDAYGITDRYAGYHNNLGYICRSENPVSVDPALLNPGRPKVAPRWHMGVEDERAKAVECTDFVAPQDTECERMERAARKCEVKVTCEDPVAAAGIVCKFPGRTEYEDAYIDPPLHNLPSSAKKPPRTHRSVSEQPPGVRGRGPDVEVGMEYKHDKSFGIRSPPRHQDGTSWLHYPTKRRLQFVAAAPDSSSRGLWAVCADFGLMWRLELCGRSVRWCCLGFAPSGAAWHILAPVSARCLWALDVDGQIWVHMVNSCNPAEPVTEETTEVVNWIKVASPRVSDISCSPDGKATFVSSTRKLEFHGHISVGSLTSSTRTPMPPNNWCLMSSHPYFGYLLVMDLFRRYLSQSAEIGEDAGANVIETLVDRLQTATRAEDRRDSMRGIKALSKRYRLEVGTQAMPACIETLSRDSEDSDTVSYALDALCNIMNDARTDMDPQELVNIPPDLGKQFTEIFVKDPENVQLVLSFLSSYDMHLRRQTIQLLILMLQNNRKAVQDLLLNSPMAVSKFMATLCDPMEVIRNDGLLLLLYFTKNHATIQKIVAFENVFERILSIVETETVGDGGVVIEDCFRLLHQLLAGNQQNQILFKDGRFVQRLAKLFKQIPQELEESSTWSAQKLVNVSLLLKIFRTLVSTINKSQNVKSCQEEMRVCGLLTSLWEVVMAGGVPAELLTETLYSLGEMVRGCPTNQEAVVQMLAPSEPPQPAITVLLVTMVNERQQLAVRMAVLYCFQCLLAGNSEIQTAVVSTLLPKHSEPSCVMSAGQLLCGGLFSQDALSAWFSAIALFHSINQNRGLKENLLQVHMAPSSGSGPPVTLMQQCFRLISQAGRVQGKIGLLQFLCAWLSHCPLAVEAFLSLRPVNYRTQSTTSTPNKSTGGGAGSALSHLIADVLSGEGEEINTVSCLSALLIGICVCYNNGAVEDYDSESLMKTIDKRIGIDDLIKHIGQIYRSDEFVRVIKHPVLEAAKADDLVFDYDFTRLFKIVEFEVCARLSRSSSHIEEGSEVAQRNGQVGPSVAVAEGEANRWAHQQEMLLAYQGAVAERDAALQSLQLRVIELERQLSFAHQNGHPVEKQDETSAVDANSDLQMALVSGTNLFTVSRASTPSLSDPQLHSRPRNAKTWKPRRSESRRELEDALKVANNEKATIKSEHEDLLLLLSEQDSQINRLTAELAKLSSQARQTSQQSVTSAAAPQPVQQQSQAQPARIMDSPLQHSPDVSRYPPPVNQQAYSYEYLPDKQQTSGYQSQTTSSPLPPYLVTASTNAEQVRLTFG</sequence>
<dbReference type="InterPro" id="IPR006624">
    <property type="entry name" value="Beta-propeller_rpt_TECPR"/>
</dbReference>
<dbReference type="WBParaSite" id="TTAC_0000621301-mRNA-1">
    <property type="protein sequence ID" value="TTAC_0000621301-mRNA-1"/>
    <property type="gene ID" value="TTAC_0000621301"/>
</dbReference>
<dbReference type="Proteomes" id="UP000274429">
    <property type="component" value="Unassembled WGS sequence"/>
</dbReference>
<feature type="compositionally biased region" description="Low complexity" evidence="5">
    <location>
        <begin position="2627"/>
        <end position="2643"/>
    </location>
</feature>
<dbReference type="Pfam" id="PF04869">
    <property type="entry name" value="Uso1_p115_head"/>
    <property type="match status" value="2"/>
</dbReference>
<dbReference type="GO" id="GO:0005783">
    <property type="term" value="C:endoplasmic reticulum"/>
    <property type="evidence" value="ECO:0007669"/>
    <property type="project" value="TreeGrafter"/>
</dbReference>
<dbReference type="SUPFAM" id="SSF48371">
    <property type="entry name" value="ARM repeat"/>
    <property type="match status" value="1"/>
</dbReference>
<feature type="coiled-coil region" evidence="4">
    <location>
        <begin position="2478"/>
        <end position="2505"/>
    </location>
</feature>
<proteinExistence type="predicted"/>
<dbReference type="InterPro" id="IPR006953">
    <property type="entry name" value="Vesicle_Uso1_P115_head"/>
</dbReference>
<comment type="subcellular location">
    <subcellularLocation>
        <location evidence="1">Golgi apparatus</location>
    </subcellularLocation>
</comment>
<dbReference type="InterPro" id="IPR006614">
    <property type="entry name" value="Peroxin/Ferlin"/>
</dbReference>
<evidence type="ECO:0000313" key="9">
    <source>
        <dbReference type="WBParaSite" id="TTAC_0000621301-mRNA-1"/>
    </source>
</evidence>
<feature type="region of interest" description="Disordered" evidence="5">
    <location>
        <begin position="1553"/>
        <end position="1582"/>
    </location>
</feature>
<name>A0A158RDW5_HYDTA</name>
<feature type="region of interest" description="Disordered" evidence="5">
    <location>
        <begin position="2621"/>
        <end position="2694"/>
    </location>
</feature>
<keyword evidence="2" id="KW-0333">Golgi apparatus</keyword>
<evidence type="ECO:0000256" key="4">
    <source>
        <dbReference type="SAM" id="Coils"/>
    </source>
</evidence>
<evidence type="ECO:0000313" key="8">
    <source>
        <dbReference type="Proteomes" id="UP000274429"/>
    </source>
</evidence>
<evidence type="ECO:0000256" key="2">
    <source>
        <dbReference type="ARBA" id="ARBA00023034"/>
    </source>
</evidence>
<keyword evidence="8" id="KW-1185">Reference proteome</keyword>
<reference evidence="9" key="1">
    <citation type="submission" date="2016-04" db="UniProtKB">
        <authorList>
            <consortium name="WormBaseParasite"/>
        </authorList>
    </citation>
    <scope>IDENTIFICATION</scope>
</reference>
<dbReference type="InterPro" id="IPR016024">
    <property type="entry name" value="ARM-type_fold"/>
</dbReference>
<dbReference type="Gene3D" id="1.25.10.10">
    <property type="entry name" value="Leucine-rich Repeat Variant"/>
    <property type="match status" value="1"/>
</dbReference>
<keyword evidence="3 4" id="KW-0175">Coiled coil</keyword>